<reference evidence="8 9" key="1">
    <citation type="journal article" date="2011" name="Genome Res.">
        <title>Phylogeny-wide analysis of social amoeba genomes highlights ancient origins for complex intercellular communication.</title>
        <authorList>
            <person name="Heidel A.J."/>
            <person name="Lawal H.M."/>
            <person name="Felder M."/>
            <person name="Schilde C."/>
            <person name="Helps N.R."/>
            <person name="Tunggal B."/>
            <person name="Rivero F."/>
            <person name="John U."/>
            <person name="Schleicher M."/>
            <person name="Eichinger L."/>
            <person name="Platzer M."/>
            <person name="Noegel A.A."/>
            <person name="Schaap P."/>
            <person name="Gloeckner G."/>
        </authorList>
    </citation>
    <scope>NUCLEOTIDE SEQUENCE [LARGE SCALE GENOMIC DNA]</scope>
    <source>
        <strain evidence="9">ATCC 26659 / Pp 5 / PN500</strain>
    </source>
</reference>
<dbReference type="FunCoup" id="D3B453">
    <property type="interactions" value="206"/>
</dbReference>
<dbReference type="InterPro" id="IPR052950">
    <property type="entry name" value="CISD"/>
</dbReference>
<dbReference type="InParanoid" id="D3B453"/>
<name>D3B453_HETP5</name>
<evidence type="ECO:0000313" key="8">
    <source>
        <dbReference type="EMBL" id="EFA84101.1"/>
    </source>
</evidence>
<dbReference type="EMBL" id="ADBJ01000010">
    <property type="protein sequence ID" value="EFA84101.1"/>
    <property type="molecule type" value="Genomic_DNA"/>
</dbReference>
<evidence type="ECO:0000256" key="4">
    <source>
        <dbReference type="ARBA" id="ARBA00023014"/>
    </source>
</evidence>
<keyword evidence="4" id="KW-0411">Iron-sulfur</keyword>
<dbReference type="AlphaFoldDB" id="D3B453"/>
<comment type="cofactor">
    <cofactor evidence="5">
        <name>[2Fe-2S] cluster</name>
        <dbReference type="ChEBI" id="CHEBI:190135"/>
    </cofactor>
</comment>
<dbReference type="GO" id="GO:0005739">
    <property type="term" value="C:mitochondrion"/>
    <property type="evidence" value="ECO:0007669"/>
    <property type="project" value="TreeGrafter"/>
</dbReference>
<dbReference type="InterPro" id="IPR018967">
    <property type="entry name" value="FeS-contain_CDGSH-typ"/>
</dbReference>
<dbReference type="Proteomes" id="UP000001396">
    <property type="component" value="Unassembled WGS sequence"/>
</dbReference>
<dbReference type="PANTHER" id="PTHR46491:SF3">
    <property type="entry name" value="CDGSH IRON-SULFUR DOMAIN-CONTAINING PROTEIN 3, MITOCHONDRIAL"/>
    <property type="match status" value="1"/>
</dbReference>
<feature type="domain" description="Iron-binding zinc finger CDGSH type" evidence="7">
    <location>
        <begin position="141"/>
        <end position="177"/>
    </location>
</feature>
<evidence type="ECO:0000256" key="1">
    <source>
        <dbReference type="ARBA" id="ARBA00022714"/>
    </source>
</evidence>
<keyword evidence="2" id="KW-0479">Metal-binding</keyword>
<organism evidence="8 9">
    <name type="scientific">Heterostelium pallidum (strain ATCC 26659 / Pp 5 / PN500)</name>
    <name type="common">Cellular slime mold</name>
    <name type="synonym">Polysphondylium pallidum</name>
    <dbReference type="NCBI Taxonomy" id="670386"/>
    <lineage>
        <taxon>Eukaryota</taxon>
        <taxon>Amoebozoa</taxon>
        <taxon>Evosea</taxon>
        <taxon>Eumycetozoa</taxon>
        <taxon>Dictyostelia</taxon>
        <taxon>Acytosteliales</taxon>
        <taxon>Acytosteliaceae</taxon>
        <taxon>Heterostelium</taxon>
    </lineage>
</organism>
<proteinExistence type="predicted"/>
<evidence type="ECO:0000259" key="7">
    <source>
        <dbReference type="SMART" id="SM00704"/>
    </source>
</evidence>
<keyword evidence="3" id="KW-0408">Iron</keyword>
<feature type="region of interest" description="Disordered" evidence="6">
    <location>
        <begin position="1"/>
        <end position="21"/>
    </location>
</feature>
<evidence type="ECO:0000256" key="3">
    <source>
        <dbReference type="ARBA" id="ARBA00023004"/>
    </source>
</evidence>
<dbReference type="GeneID" id="31358697"/>
<evidence type="ECO:0000256" key="2">
    <source>
        <dbReference type="ARBA" id="ARBA00022723"/>
    </source>
</evidence>
<comment type="caution">
    <text evidence="8">The sequence shown here is derived from an EMBL/GenBank/DDBJ whole genome shotgun (WGS) entry which is preliminary data.</text>
</comment>
<accession>D3B453</accession>
<evidence type="ECO:0000256" key="6">
    <source>
        <dbReference type="SAM" id="MobiDB-lite"/>
    </source>
</evidence>
<dbReference type="Gene3D" id="3.40.5.90">
    <property type="entry name" value="CDGSH iron-sulfur domain, mitoNEET-type"/>
    <property type="match status" value="2"/>
</dbReference>
<gene>
    <name evidence="8" type="ORF">PPL_03174</name>
</gene>
<dbReference type="STRING" id="670386.D3B453"/>
<dbReference type="SMART" id="SM00704">
    <property type="entry name" value="ZnF_CDGSH"/>
    <property type="match status" value="2"/>
</dbReference>
<evidence type="ECO:0000313" key="9">
    <source>
        <dbReference type="Proteomes" id="UP000001396"/>
    </source>
</evidence>
<dbReference type="GO" id="GO:0046872">
    <property type="term" value="F:metal ion binding"/>
    <property type="evidence" value="ECO:0007669"/>
    <property type="project" value="UniProtKB-KW"/>
</dbReference>
<keyword evidence="9" id="KW-1185">Reference proteome</keyword>
<protein>
    <recommendedName>
        <fullName evidence="7">Iron-binding zinc finger CDGSH type domain-containing protein</fullName>
    </recommendedName>
</protein>
<dbReference type="RefSeq" id="XP_020436218.1">
    <property type="nucleotide sequence ID" value="XM_020574146.1"/>
</dbReference>
<dbReference type="InterPro" id="IPR042216">
    <property type="entry name" value="MitoNEET_CISD"/>
</dbReference>
<dbReference type="PANTHER" id="PTHR46491">
    <property type="entry name" value="CDGSH IRON SULFUR DOMAIN PROTEIN HOMOLOG"/>
    <property type="match status" value="1"/>
</dbReference>
<evidence type="ECO:0000256" key="5">
    <source>
        <dbReference type="ARBA" id="ARBA00034078"/>
    </source>
</evidence>
<sequence length="193" mass="21787">MSEQKNVGCGHHDHNDDDINSISKDLDTKIHLTEDQCKCETKEGEPDVDMLDLQKSIDSKVNNNNSNSNNDTSNKKTIKGRAEVICSKCGCCKLVPLKIPFYGPYTIRGLQKGVKYEYCTCGLTKNQPFCDKSHVGTGFKPIPFTLEKEQTIWLLCGCRYSQNLPYCDAEHSKLPFNPKDPPCRCDKAKELEF</sequence>
<keyword evidence="1" id="KW-0001">2Fe-2S</keyword>
<dbReference type="GO" id="GO:0051537">
    <property type="term" value="F:2 iron, 2 sulfur cluster binding"/>
    <property type="evidence" value="ECO:0007669"/>
    <property type="project" value="UniProtKB-KW"/>
</dbReference>
<dbReference type="OMA" id="CGCRYTG"/>
<feature type="domain" description="Iron-binding zinc finger CDGSH type" evidence="7">
    <location>
        <begin position="102"/>
        <end position="140"/>
    </location>
</feature>